<reference evidence="6" key="1">
    <citation type="submission" date="2018-02" db="EMBL/GenBank/DDBJ databases">
        <authorList>
            <person name="Hausmann B."/>
        </authorList>
    </citation>
    <scope>NUCLEOTIDE SEQUENCE [LARGE SCALE GENOMIC DNA]</scope>
    <source>
        <strain evidence="6">Peat soil MAG SbA5</strain>
    </source>
</reference>
<dbReference type="OrthoDB" id="113951at2"/>
<keyword evidence="1" id="KW-0677">Repeat</keyword>
<dbReference type="Pfam" id="PF13432">
    <property type="entry name" value="TPR_16"/>
    <property type="match status" value="1"/>
</dbReference>
<feature type="repeat" description="TPR" evidence="3">
    <location>
        <begin position="118"/>
        <end position="151"/>
    </location>
</feature>
<accession>A0A2N9M0A9</accession>
<dbReference type="InterPro" id="IPR011990">
    <property type="entry name" value="TPR-like_helical_dom_sf"/>
</dbReference>
<evidence type="ECO:0000313" key="5">
    <source>
        <dbReference type="EMBL" id="SPE28888.1"/>
    </source>
</evidence>
<evidence type="ECO:0000256" key="1">
    <source>
        <dbReference type="ARBA" id="ARBA00022737"/>
    </source>
</evidence>
<protein>
    <submittedName>
        <fullName evidence="5">Putative Tetratricopeptide TPR_2 repeat protein</fullName>
    </submittedName>
</protein>
<dbReference type="Gene3D" id="1.25.40.10">
    <property type="entry name" value="Tetratricopeptide repeat domain"/>
    <property type="match status" value="1"/>
</dbReference>
<dbReference type="AlphaFoldDB" id="A0A2N9M0A9"/>
<dbReference type="NCBIfam" id="NF047558">
    <property type="entry name" value="TPR_END_plus"/>
    <property type="match status" value="1"/>
</dbReference>
<dbReference type="PANTHER" id="PTHR44809:SF1">
    <property type="entry name" value="PROTEIN O-MANNOSYL-TRANSFERASE TMTC1"/>
    <property type="match status" value="1"/>
</dbReference>
<dbReference type="InterPro" id="IPR019734">
    <property type="entry name" value="TPR_rpt"/>
</dbReference>
<name>A0A2N9M0A9_9BACT</name>
<dbReference type="SUPFAM" id="SSF48452">
    <property type="entry name" value="TPR-like"/>
    <property type="match status" value="1"/>
</dbReference>
<dbReference type="Pfam" id="PF07719">
    <property type="entry name" value="TPR_2"/>
    <property type="match status" value="1"/>
</dbReference>
<dbReference type="PANTHER" id="PTHR44809">
    <property type="match status" value="1"/>
</dbReference>
<keyword evidence="4" id="KW-0732">Signal</keyword>
<dbReference type="PROSITE" id="PS50005">
    <property type="entry name" value="TPR"/>
    <property type="match status" value="3"/>
</dbReference>
<dbReference type="InterPro" id="IPR052943">
    <property type="entry name" value="TMTC_O-mannosyl-trnsfr"/>
</dbReference>
<evidence type="ECO:0000256" key="3">
    <source>
        <dbReference type="PROSITE-ProRule" id="PRU00339"/>
    </source>
</evidence>
<keyword evidence="2 3" id="KW-0802">TPR repeat</keyword>
<feature type="signal peptide" evidence="4">
    <location>
        <begin position="1"/>
        <end position="29"/>
    </location>
</feature>
<feature type="repeat" description="TPR" evidence="3">
    <location>
        <begin position="152"/>
        <end position="185"/>
    </location>
</feature>
<evidence type="ECO:0000256" key="4">
    <source>
        <dbReference type="SAM" id="SignalP"/>
    </source>
</evidence>
<dbReference type="Proteomes" id="UP000239735">
    <property type="component" value="Unassembled WGS sequence"/>
</dbReference>
<dbReference type="SMART" id="SM00028">
    <property type="entry name" value="TPR"/>
    <property type="match status" value="3"/>
</dbReference>
<gene>
    <name evidence="5" type="ORF">SBA5_70035</name>
</gene>
<feature type="chain" id="PRO_5014873608" evidence="4">
    <location>
        <begin position="30"/>
        <end position="266"/>
    </location>
</feature>
<dbReference type="InterPro" id="IPR013105">
    <property type="entry name" value="TPR_2"/>
</dbReference>
<feature type="repeat" description="TPR" evidence="3">
    <location>
        <begin position="84"/>
        <end position="117"/>
    </location>
</feature>
<organism evidence="5 6">
    <name type="scientific">Candidatus Sulfuritelmatomonas gaucii</name>
    <dbReference type="NCBI Taxonomy" id="2043161"/>
    <lineage>
        <taxon>Bacteria</taxon>
        <taxon>Pseudomonadati</taxon>
        <taxon>Acidobacteriota</taxon>
        <taxon>Terriglobia</taxon>
        <taxon>Terriglobales</taxon>
        <taxon>Acidobacteriaceae</taxon>
        <taxon>Candidatus Sulfuritelmatomonas</taxon>
    </lineage>
</organism>
<evidence type="ECO:0000256" key="2">
    <source>
        <dbReference type="ARBA" id="ARBA00022803"/>
    </source>
</evidence>
<dbReference type="EMBL" id="OKRB01000130">
    <property type="protein sequence ID" value="SPE28888.1"/>
    <property type="molecule type" value="Genomic_DNA"/>
</dbReference>
<proteinExistence type="predicted"/>
<evidence type="ECO:0000313" key="6">
    <source>
        <dbReference type="Proteomes" id="UP000239735"/>
    </source>
</evidence>
<sequence length="266" mass="29028">MLRLNGYLCLSAWMLTVILFVCPNLSAQAQTQVAAFASTDAPSGTALRPADRVLTPIETGDSLFSQRSYEAAIAAYSESPQMTAVIWNRIGISYEMMNNTAEAESSYRRSLKLEPKNPLALNNLATIDASRREFGDAEREVRKALKLDPNFALAYMNLGTILISEQKLEQGQDAYAKAMAIDPAIFSAHNKPKTDNSAPAHDRGAMNYSIAAACARAGSVECAMQYLRSSLNEGYATPDKVASDNQFANIAGNPEFQQLLAEQRSR</sequence>